<keyword evidence="1" id="KW-1133">Transmembrane helix</keyword>
<keyword evidence="1" id="KW-0812">Transmembrane</keyword>
<name>A0A6P2CVS0_9BACT</name>
<organism evidence="2 3">
    <name type="scientific">Gemmata massiliana</name>
    <dbReference type="NCBI Taxonomy" id="1210884"/>
    <lineage>
        <taxon>Bacteria</taxon>
        <taxon>Pseudomonadati</taxon>
        <taxon>Planctomycetota</taxon>
        <taxon>Planctomycetia</taxon>
        <taxon>Gemmatales</taxon>
        <taxon>Gemmataceae</taxon>
        <taxon>Gemmata</taxon>
    </lineage>
</organism>
<feature type="transmembrane region" description="Helical" evidence="1">
    <location>
        <begin position="67"/>
        <end position="85"/>
    </location>
</feature>
<evidence type="ECO:0000313" key="2">
    <source>
        <dbReference type="EMBL" id="VTR93071.1"/>
    </source>
</evidence>
<dbReference type="KEGG" id="gms:SOIL9_46430"/>
<keyword evidence="1" id="KW-0472">Membrane</keyword>
<dbReference type="EMBL" id="LR593886">
    <property type="protein sequence ID" value="VTR93071.1"/>
    <property type="molecule type" value="Genomic_DNA"/>
</dbReference>
<dbReference type="Proteomes" id="UP000464178">
    <property type="component" value="Chromosome"/>
</dbReference>
<dbReference type="AlphaFoldDB" id="A0A6P2CVS0"/>
<gene>
    <name evidence="2" type="ORF">SOIL9_46430</name>
</gene>
<sequence length="117" mass="12854">MKIVGIDGMTVGELAEEVNNGGKFVIFQYAISLLVVSFKNPTDIHFIRAGHGTFGKSIGPTLTSMLLGWWGIPFGIIFTIESLFINLSGGRDVTNDVMNSILSDMHAQSAPRRPWER</sequence>
<dbReference type="RefSeq" id="WP_162667856.1">
    <property type="nucleotide sequence ID" value="NZ_LR593886.1"/>
</dbReference>
<keyword evidence="3" id="KW-1185">Reference proteome</keyword>
<accession>A0A6P2CVS0</accession>
<evidence type="ECO:0000256" key="1">
    <source>
        <dbReference type="SAM" id="Phobius"/>
    </source>
</evidence>
<reference evidence="2 3" key="1">
    <citation type="submission" date="2019-05" db="EMBL/GenBank/DDBJ databases">
        <authorList>
            <consortium name="Science for Life Laboratories"/>
        </authorList>
    </citation>
    <scope>NUCLEOTIDE SEQUENCE [LARGE SCALE GENOMIC DNA]</scope>
    <source>
        <strain evidence="2">Soil9</strain>
    </source>
</reference>
<proteinExistence type="predicted"/>
<evidence type="ECO:0000313" key="3">
    <source>
        <dbReference type="Proteomes" id="UP000464178"/>
    </source>
</evidence>
<protein>
    <submittedName>
        <fullName evidence="2">Uncharacterized protein</fullName>
    </submittedName>
</protein>